<sequence length="387" mass="43838">MFNAFGEDLGSYHVNIKRGVDAATAKSNAYAVIDEMLADFNRSGLKNLVLSGEDISILRKRGVESLVRYIKDKACHNVVLVAYVRDPVDWCVSSIQQRVKGGEILDDIYANLENSGKGVFRERLGKFLEVSDVDELRVFSFSEAVKSDYGIVGHFLSDIGFPKVGLGSIDYLKANSSGSQLAIEMISFVNEQVPLYLEGKLNPKRYEEDFRPLLRLTGKTFDIGNEKRAVLGKHFKEESEWLSKTFNLKLSNVSDRSVKKLNYNLDSDVKFAELEAAYIQSSFFIKDTFKEFFNREFSRGSIKESTYKKAIKCFTPDVMFRKAYGEVDSSRLTDLYKEIAILLENQGDLQGAQSMMERAAYLRPEGAFILGKLDQYKKLKNVMDSDN</sequence>
<organism evidence="1 2">
    <name type="scientific">Marinobacter lipolyticus SM19</name>
    <dbReference type="NCBI Taxonomy" id="1318628"/>
    <lineage>
        <taxon>Bacteria</taxon>
        <taxon>Pseudomonadati</taxon>
        <taxon>Pseudomonadota</taxon>
        <taxon>Gammaproteobacteria</taxon>
        <taxon>Pseudomonadales</taxon>
        <taxon>Marinobacteraceae</taxon>
        <taxon>Marinobacter</taxon>
    </lineage>
</organism>
<name>R8B5K8_9GAMM</name>
<protein>
    <submittedName>
        <fullName evidence="1">Uncharacterized protein</fullName>
    </submittedName>
</protein>
<comment type="caution">
    <text evidence="1">The sequence shown here is derived from an EMBL/GenBank/DDBJ whole genome shotgun (WGS) entry which is preliminary data.</text>
</comment>
<accession>R8B5K8</accession>
<dbReference type="STRING" id="1318628.MARLIPOL_01160"/>
<reference evidence="1 2" key="1">
    <citation type="journal article" date="2013" name="Genome Announc.">
        <title>Draft Genome Sequence of the Moderately Halophilic Bacterium Marinobacter lipolyticus Strain SM19.</title>
        <authorList>
            <person name="Papke R.T."/>
            <person name="de la Haba R.R."/>
            <person name="Infante-Dominguez C."/>
            <person name="Perez D."/>
            <person name="Sanchez-Porro C."/>
            <person name="Lapierre P."/>
            <person name="Ventosa A."/>
        </authorList>
    </citation>
    <scope>NUCLEOTIDE SEQUENCE [LARGE SCALE GENOMIC DNA]</scope>
    <source>
        <strain evidence="1 2">SM19</strain>
    </source>
</reference>
<dbReference type="eggNOG" id="ENOG5031EU4">
    <property type="taxonomic scope" value="Bacteria"/>
</dbReference>
<dbReference type="Proteomes" id="UP000016540">
    <property type="component" value="Unassembled WGS sequence"/>
</dbReference>
<keyword evidence="2" id="KW-1185">Reference proteome</keyword>
<dbReference type="PATRIC" id="fig|1318628.3.peg.228"/>
<proteinExistence type="predicted"/>
<dbReference type="AlphaFoldDB" id="R8B5K8"/>
<dbReference type="EMBL" id="ASAD01000003">
    <property type="protein sequence ID" value="EON93895.1"/>
    <property type="molecule type" value="Genomic_DNA"/>
</dbReference>
<gene>
    <name evidence="1" type="ORF">MARLIPOL_01160</name>
</gene>
<evidence type="ECO:0000313" key="1">
    <source>
        <dbReference type="EMBL" id="EON93895.1"/>
    </source>
</evidence>
<evidence type="ECO:0000313" key="2">
    <source>
        <dbReference type="Proteomes" id="UP000016540"/>
    </source>
</evidence>
<dbReference type="HOGENOM" id="CLU_713306_0_0_6"/>